<dbReference type="RefSeq" id="WP_115466386.1">
    <property type="nucleotide sequence ID" value="NZ_QKRA01000001.1"/>
</dbReference>
<keyword evidence="3" id="KW-1185">Reference proteome</keyword>
<dbReference type="Gene3D" id="1.25.40.650">
    <property type="match status" value="1"/>
</dbReference>
<protein>
    <submittedName>
        <fullName evidence="2">Penicillin-binding protein activator</fullName>
    </submittedName>
</protein>
<name>A0A370UDE2_9GAMM</name>
<dbReference type="EMBL" id="QKRA01000001">
    <property type="protein sequence ID" value="RDL45798.1"/>
    <property type="molecule type" value="Genomic_DNA"/>
</dbReference>
<dbReference type="PANTHER" id="PTHR38038">
    <property type="entry name" value="PENICILLIN-BINDING PROTEIN ACTIVATOR LPOA"/>
    <property type="match status" value="1"/>
</dbReference>
<comment type="caution">
    <text evidence="2">The sequence shown here is derived from an EMBL/GenBank/DDBJ whole genome shotgun (WGS) entry which is preliminary data.</text>
</comment>
<dbReference type="PROSITE" id="PS51257">
    <property type="entry name" value="PROKAR_LIPOPROTEIN"/>
    <property type="match status" value="1"/>
</dbReference>
<gene>
    <name evidence="2" type="ORF">DN730_01750</name>
</gene>
<dbReference type="Proteomes" id="UP000254326">
    <property type="component" value="Unassembled WGS sequence"/>
</dbReference>
<dbReference type="InterPro" id="IPR028082">
    <property type="entry name" value="Peripla_BP_I"/>
</dbReference>
<evidence type="ECO:0000313" key="2">
    <source>
        <dbReference type="EMBL" id="RDL45798.1"/>
    </source>
</evidence>
<organism evidence="2 3">
    <name type="scientific">Marinomonas piezotolerans</name>
    <dbReference type="NCBI Taxonomy" id="2213058"/>
    <lineage>
        <taxon>Bacteria</taxon>
        <taxon>Pseudomonadati</taxon>
        <taxon>Pseudomonadota</taxon>
        <taxon>Gammaproteobacteria</taxon>
        <taxon>Oceanospirillales</taxon>
        <taxon>Oceanospirillaceae</taxon>
        <taxon>Marinomonas</taxon>
    </lineage>
</organism>
<dbReference type="GO" id="GO:0030234">
    <property type="term" value="F:enzyme regulator activity"/>
    <property type="evidence" value="ECO:0007669"/>
    <property type="project" value="TreeGrafter"/>
</dbReference>
<accession>A0A370UDE2</accession>
<reference evidence="2 3" key="1">
    <citation type="submission" date="2018-06" db="EMBL/GenBank/DDBJ databases">
        <title>Marinomonas sp. YLB-05 draft genome sequence.</title>
        <authorList>
            <person name="Yu L."/>
            <person name="Tang X."/>
        </authorList>
    </citation>
    <scope>NUCLEOTIDE SEQUENCE [LARGE SCALE GENOMIC DNA]</scope>
    <source>
        <strain evidence="2 3">YLB-05</strain>
    </source>
</reference>
<dbReference type="Pfam" id="PF04348">
    <property type="entry name" value="LppC"/>
    <property type="match status" value="1"/>
</dbReference>
<evidence type="ECO:0000313" key="3">
    <source>
        <dbReference type="Proteomes" id="UP000254326"/>
    </source>
</evidence>
<sequence length="610" mass="68598">MSLLRSRIIPLSIVTLSLIGCGTIETNMPVENQAEVSVIERSDAPTDNPVEYAIWQAEQQPTEALAAPFYLHAAKLKAVAQSYSQAQQLLEDHVINVDFNDRFDGLLLYSRVSAAQNSPLLAIQALSQARELPVAELPQNRINLLTTHAEVMTTLEIWPSVVRNRVKLSTILPPTAQPENEMLLWSAVQNLTDNELSYLKTTNLPLLPGWLEISRILRNQDLNVDQQLQQFNRWQVNNPSHPASINPPADFKIMASLDDQLPNAFAILLPMSKELQTASSAILDGMLRQYYTNTGKRPRIDIIDTDQYEDFSEAYQTALDTEAEIIIGPLRKQNVARLPSLVTDIPTIALNQLDTMQAHQNLYHFSLNVDDDIRELMSFAKQEGAVTSAILAIQDTWALRQSDQFQRLAEDSDTPVLESLSYEDTPLGRQRAIKSLLQIDESEARISSVAQWTGQSIETTSRARQDLDYVYYVGKMDNAKQIRPLIDFYFANDIPMLASQTLHDGKPSSNTKNEDIERIIFTEVPALSQQPSKTNSPYVLQRLNALGNDSYLIASRLPLFTLVRSAKLSAKTGIITLNEEGIFNRRPNILTYKKGALVDAKQEYRESEAY</sequence>
<evidence type="ECO:0000256" key="1">
    <source>
        <dbReference type="ARBA" id="ARBA00023136"/>
    </source>
</evidence>
<dbReference type="AlphaFoldDB" id="A0A370UDE2"/>
<dbReference type="GO" id="GO:0031241">
    <property type="term" value="C:periplasmic side of cell outer membrane"/>
    <property type="evidence" value="ECO:0007669"/>
    <property type="project" value="TreeGrafter"/>
</dbReference>
<dbReference type="InterPro" id="IPR007443">
    <property type="entry name" value="LpoA"/>
</dbReference>
<keyword evidence="1" id="KW-0472">Membrane</keyword>
<dbReference type="OrthoDB" id="6708821at2"/>
<dbReference type="GO" id="GO:0009252">
    <property type="term" value="P:peptidoglycan biosynthetic process"/>
    <property type="evidence" value="ECO:0007669"/>
    <property type="project" value="TreeGrafter"/>
</dbReference>
<dbReference type="Gene3D" id="3.40.50.2300">
    <property type="match status" value="2"/>
</dbReference>
<dbReference type="CDD" id="cd06339">
    <property type="entry name" value="PBP1_YraM_LppC_lipoprotein-like"/>
    <property type="match status" value="1"/>
</dbReference>
<dbReference type="SUPFAM" id="SSF53822">
    <property type="entry name" value="Periplasmic binding protein-like I"/>
    <property type="match status" value="1"/>
</dbReference>
<dbReference type="PANTHER" id="PTHR38038:SF1">
    <property type="entry name" value="PENICILLIN-BINDING PROTEIN ACTIVATOR LPOA"/>
    <property type="match status" value="1"/>
</dbReference>
<proteinExistence type="predicted"/>